<dbReference type="EMBL" id="CP092623">
    <property type="protein sequence ID" value="UMM27573.1"/>
    <property type="molecule type" value="Genomic_DNA"/>
</dbReference>
<keyword evidence="2 4" id="KW-0175">Coiled coil</keyword>
<sequence length="122" mass="13804">MSSSAGGEVSINSGDLLLGTLSKSITKLEQQILATQQSQKKLNSDCEIMAEYLRDLSEYKQPVDLLPYVGKLNDSTIRVNNTHQKLDELLERLTKLQRQIARETYKKKSSIKEQEPPVQPEN</sequence>
<name>A0AAE9D665_CAEBR</name>
<evidence type="ECO:0000256" key="2">
    <source>
        <dbReference type="ARBA" id="ARBA00023054"/>
    </source>
</evidence>
<dbReference type="GO" id="GO:0016197">
    <property type="term" value="P:endosomal transport"/>
    <property type="evidence" value="ECO:0007669"/>
    <property type="project" value="EnsemblMetazoa"/>
</dbReference>
<organism evidence="5 7">
    <name type="scientific">Caenorhabditis briggsae</name>
    <dbReference type="NCBI Taxonomy" id="6238"/>
    <lineage>
        <taxon>Eukaryota</taxon>
        <taxon>Metazoa</taxon>
        <taxon>Ecdysozoa</taxon>
        <taxon>Nematoda</taxon>
        <taxon>Chromadorea</taxon>
        <taxon>Rhabditida</taxon>
        <taxon>Rhabditina</taxon>
        <taxon>Rhabditomorpha</taxon>
        <taxon>Rhabditoidea</taxon>
        <taxon>Rhabditidae</taxon>
        <taxon>Peloderinae</taxon>
        <taxon>Caenorhabditis</taxon>
    </lineage>
</organism>
<dbReference type="GO" id="GO:0090316">
    <property type="term" value="P:positive regulation of intracellular protein transport"/>
    <property type="evidence" value="ECO:0007669"/>
    <property type="project" value="EnsemblMetazoa"/>
</dbReference>
<evidence type="ECO:0000256" key="3">
    <source>
        <dbReference type="ARBA" id="ARBA00033330"/>
    </source>
</evidence>
<reference evidence="6 8" key="1">
    <citation type="submission" date="2022-04" db="EMBL/GenBank/DDBJ databases">
        <title>Chromosome-level reference genomes for two strains of Caenorhabditis briggsae: an improved platform for comparative genomics.</title>
        <authorList>
            <person name="Stevens L."/>
            <person name="Andersen E."/>
        </authorList>
    </citation>
    <scope>NUCLEOTIDE SEQUENCE [LARGE SCALE GENOMIC DNA]</scope>
    <source>
        <strain evidence="6">VX34</strain>
        <tissue evidence="6">Whole-organism</tissue>
    </source>
</reference>
<evidence type="ECO:0000313" key="7">
    <source>
        <dbReference type="Proteomes" id="UP000827892"/>
    </source>
</evidence>
<proteinExistence type="inferred from homology"/>
<feature type="coiled-coil region" evidence="4">
    <location>
        <begin position="79"/>
        <end position="106"/>
    </location>
</feature>
<dbReference type="GO" id="GO:0031083">
    <property type="term" value="C:BLOC-1 complex"/>
    <property type="evidence" value="ECO:0007669"/>
    <property type="project" value="InterPro"/>
</dbReference>
<comment type="similarity">
    <text evidence="1">Belongs to the SNAPIN family.</text>
</comment>
<keyword evidence="8" id="KW-1185">Reference proteome</keyword>
<accession>A0AAE9D665</accession>
<dbReference type="Pfam" id="PF14712">
    <property type="entry name" value="Snapin_Pallidin"/>
    <property type="match status" value="1"/>
</dbReference>
<dbReference type="KEGG" id="cbr:CBG_19979"/>
<gene>
    <name evidence="5" type="ORF">L3Y34_003665</name>
    <name evidence="6" type="ORF">L5515_010814</name>
</gene>
<evidence type="ECO:0000313" key="5">
    <source>
        <dbReference type="EMBL" id="ULT94343.1"/>
    </source>
</evidence>
<evidence type="ECO:0000313" key="6">
    <source>
        <dbReference type="EMBL" id="UMM27573.1"/>
    </source>
</evidence>
<dbReference type="Proteomes" id="UP000829354">
    <property type="component" value="Chromosome IV"/>
</dbReference>
<evidence type="ECO:0000313" key="8">
    <source>
        <dbReference type="Proteomes" id="UP000829354"/>
    </source>
</evidence>
<dbReference type="AlphaFoldDB" id="A0AAE9D665"/>
<protein>
    <recommendedName>
        <fullName evidence="3">Biogenesis of lysosome-related organelles complex 1 subunit 7</fullName>
    </recommendedName>
</protein>
<dbReference type="PANTHER" id="PTHR31305:SF2">
    <property type="entry name" value="SNARE-ASSOCIATED PROTEIN SNAPIN"/>
    <property type="match status" value="1"/>
</dbReference>
<dbReference type="InterPro" id="IPR017246">
    <property type="entry name" value="Snapin"/>
</dbReference>
<evidence type="ECO:0000256" key="1">
    <source>
        <dbReference type="ARBA" id="ARBA00006111"/>
    </source>
</evidence>
<dbReference type="PANTHER" id="PTHR31305">
    <property type="entry name" value="SNARE-ASSOCIATED PROTEIN SNAPIN"/>
    <property type="match status" value="1"/>
</dbReference>
<dbReference type="EMBL" id="CP090894">
    <property type="protein sequence ID" value="ULT94343.1"/>
    <property type="molecule type" value="Genomic_DNA"/>
</dbReference>
<dbReference type="GO" id="GO:0006886">
    <property type="term" value="P:intracellular protein transport"/>
    <property type="evidence" value="ECO:0007669"/>
    <property type="project" value="InterPro"/>
</dbReference>
<evidence type="ECO:0000256" key="4">
    <source>
        <dbReference type="SAM" id="Coils"/>
    </source>
</evidence>
<dbReference type="OMA" id="LNMHIRE"/>
<reference evidence="5 7" key="2">
    <citation type="submission" date="2022-05" db="EMBL/GenBank/DDBJ databases">
        <title>Chromosome-level reference genomes for two strains of Caenorhabditis briggsae: an improved platform for comparative genomics.</title>
        <authorList>
            <person name="Stevens L."/>
            <person name="Andersen E.C."/>
        </authorList>
    </citation>
    <scope>NUCLEOTIDE SEQUENCE [LARGE SCALE GENOMIC DNA]</scope>
    <source>
        <strain evidence="5">QX1410_ONT</strain>
        <tissue evidence="5">Whole-organism</tissue>
    </source>
</reference>
<dbReference type="Proteomes" id="UP000827892">
    <property type="component" value="Chromosome IV"/>
</dbReference>
<dbReference type="InterPro" id="IPR028119">
    <property type="entry name" value="Snapin/Pallidin/Snn1"/>
</dbReference>